<gene>
    <name evidence="1" type="ordered locus">mll7871</name>
</gene>
<dbReference type="InterPro" id="IPR009337">
    <property type="entry name" value="DUF995"/>
</dbReference>
<dbReference type="eggNOG" id="ENOG50334R7">
    <property type="taxonomic scope" value="Bacteria"/>
</dbReference>
<accession>Q984R9</accession>
<evidence type="ECO:0000313" key="2">
    <source>
        <dbReference type="Proteomes" id="UP000000552"/>
    </source>
</evidence>
<dbReference type="HOGENOM" id="CLU_099449_0_0_5"/>
<dbReference type="Pfam" id="PF06191">
    <property type="entry name" value="DUF995"/>
    <property type="match status" value="1"/>
</dbReference>
<dbReference type="AlphaFoldDB" id="Q984R9"/>
<organism evidence="1 2">
    <name type="scientific">Mesorhizobium japonicum (strain LMG 29417 / CECT 9101 / MAFF 303099)</name>
    <name type="common">Mesorhizobium loti (strain MAFF 303099)</name>
    <dbReference type="NCBI Taxonomy" id="266835"/>
    <lineage>
        <taxon>Bacteria</taxon>
        <taxon>Pseudomonadati</taxon>
        <taxon>Pseudomonadota</taxon>
        <taxon>Alphaproteobacteria</taxon>
        <taxon>Hyphomicrobiales</taxon>
        <taxon>Phyllobacteriaceae</taxon>
        <taxon>Mesorhizobium</taxon>
    </lineage>
</organism>
<proteinExistence type="predicted"/>
<dbReference type="KEGG" id="mlo:mll7871"/>
<sequence length="209" mass="22878">MGCPIGGLPSTSCPRRTLSGSSTSVKTERSVNCRGGVVKRVLGNSIGTALACSIAVLAFQLPATSKTASQTADLAMKAEAVPDEGIYQMYQNRSWLWGGNGAGYFAVQRRQFSAWTSDNGKLGYGDGIWFIPGGGKLCFRAKWHGAGGDSNALTCFEHRQAGRVLYQRKLPDGDWYVFRSSHRNLGDEFMNLKHGDYVSWKEKRIKAQE</sequence>
<dbReference type="Proteomes" id="UP000000552">
    <property type="component" value="Chromosome"/>
</dbReference>
<name>Q984R9_RHILO</name>
<dbReference type="EMBL" id="BA000012">
    <property type="protein sequence ID" value="BAB54244.1"/>
    <property type="molecule type" value="Genomic_DNA"/>
</dbReference>
<reference evidence="1 2" key="1">
    <citation type="journal article" date="2000" name="DNA Res.">
        <title>Complete genome structure of the nitrogen-fixing symbiotic bacterium Mesorhizobium loti.</title>
        <authorList>
            <person name="Kaneko T."/>
            <person name="Nakamura Y."/>
            <person name="Sato S."/>
            <person name="Asamizu E."/>
            <person name="Kato T."/>
            <person name="Sasamoto S."/>
            <person name="Watanabe A."/>
            <person name="Idesawa K."/>
            <person name="Ishikawa A."/>
            <person name="Kawashima K."/>
            <person name="Kimura T."/>
            <person name="Kishida Y."/>
            <person name="Kiyokawa C."/>
            <person name="Kohara M."/>
            <person name="Matsumoto M."/>
            <person name="Matsuno A."/>
            <person name="Mochizuki Y."/>
            <person name="Nakayama S."/>
            <person name="Nakazaki N."/>
            <person name="Shimpo S."/>
            <person name="Sugimoto M."/>
            <person name="Takeuchi C."/>
            <person name="Yamada M."/>
            <person name="Tabata S."/>
        </authorList>
    </citation>
    <scope>NUCLEOTIDE SEQUENCE [LARGE SCALE GENOMIC DNA]</scope>
    <source>
        <strain evidence="2">LMG 29417 / CECT 9101 / MAFF 303099</strain>
    </source>
</reference>
<evidence type="ECO:0000313" key="1">
    <source>
        <dbReference type="EMBL" id="BAB54244.1"/>
    </source>
</evidence>
<protein>
    <submittedName>
        <fullName evidence="1">Mll7871 protein</fullName>
    </submittedName>
</protein>